<comment type="caution">
    <text evidence="2">The sequence shown here is derived from an EMBL/GenBank/DDBJ whole genome shotgun (WGS) entry which is preliminary data.</text>
</comment>
<sequence>MRERDRDLERKRGTWESVSPTRSPVGTLPFPPRVCQLSTRFQGLALQPGKHTVSLMCTRTAGQSQCDGARGVDGPQATQTCQHAAIRLLTPHFSFVLLPCWSDSALTVQACPCHFPAAHPLVASHLLGDTGPVPSPASVPVHRPP</sequence>
<feature type="compositionally biased region" description="Basic and acidic residues" evidence="1">
    <location>
        <begin position="1"/>
        <end position="14"/>
    </location>
</feature>
<accession>A0ABQ9W2A6</accession>
<reference evidence="2 3" key="1">
    <citation type="submission" date="2023-05" db="EMBL/GenBank/DDBJ databases">
        <title>B98-5 Cell Line De Novo Hybrid Assembly: An Optical Mapping Approach.</title>
        <authorList>
            <person name="Kananen K."/>
            <person name="Auerbach J.A."/>
            <person name="Kautto E."/>
            <person name="Blachly J.S."/>
        </authorList>
    </citation>
    <scope>NUCLEOTIDE SEQUENCE [LARGE SCALE GENOMIC DNA]</scope>
    <source>
        <strain evidence="2">B95-8</strain>
        <tissue evidence="2">Cell line</tissue>
    </source>
</reference>
<name>A0ABQ9W2A6_SAGOE</name>
<dbReference type="Proteomes" id="UP001266305">
    <property type="component" value="Unassembled WGS sequence"/>
</dbReference>
<evidence type="ECO:0000256" key="1">
    <source>
        <dbReference type="SAM" id="MobiDB-lite"/>
    </source>
</evidence>
<proteinExistence type="predicted"/>
<organism evidence="2 3">
    <name type="scientific">Saguinus oedipus</name>
    <name type="common">Cotton-top tamarin</name>
    <name type="synonym">Oedipomidas oedipus</name>
    <dbReference type="NCBI Taxonomy" id="9490"/>
    <lineage>
        <taxon>Eukaryota</taxon>
        <taxon>Metazoa</taxon>
        <taxon>Chordata</taxon>
        <taxon>Craniata</taxon>
        <taxon>Vertebrata</taxon>
        <taxon>Euteleostomi</taxon>
        <taxon>Mammalia</taxon>
        <taxon>Eutheria</taxon>
        <taxon>Euarchontoglires</taxon>
        <taxon>Primates</taxon>
        <taxon>Haplorrhini</taxon>
        <taxon>Platyrrhini</taxon>
        <taxon>Cebidae</taxon>
        <taxon>Callitrichinae</taxon>
        <taxon>Saguinus</taxon>
    </lineage>
</organism>
<keyword evidence="3" id="KW-1185">Reference proteome</keyword>
<feature type="region of interest" description="Disordered" evidence="1">
    <location>
        <begin position="1"/>
        <end position="23"/>
    </location>
</feature>
<gene>
    <name evidence="2" type="ORF">P7K49_005518</name>
</gene>
<dbReference type="EMBL" id="JASSZA010000003">
    <property type="protein sequence ID" value="KAK2114893.1"/>
    <property type="molecule type" value="Genomic_DNA"/>
</dbReference>
<evidence type="ECO:0000313" key="2">
    <source>
        <dbReference type="EMBL" id="KAK2114893.1"/>
    </source>
</evidence>
<protein>
    <submittedName>
        <fullName evidence="2">Uncharacterized protein</fullName>
    </submittedName>
</protein>
<evidence type="ECO:0000313" key="3">
    <source>
        <dbReference type="Proteomes" id="UP001266305"/>
    </source>
</evidence>